<reference evidence="8" key="1">
    <citation type="submission" date="2020-05" db="EMBL/GenBank/DDBJ databases">
        <authorList>
            <person name="Chiriac C."/>
            <person name="Salcher M."/>
            <person name="Ghai R."/>
            <person name="Kavagutti S V."/>
        </authorList>
    </citation>
    <scope>NUCLEOTIDE SEQUENCE</scope>
</reference>
<dbReference type="Pfam" id="PF01593">
    <property type="entry name" value="Amino_oxidase"/>
    <property type="match status" value="1"/>
</dbReference>
<keyword evidence="5" id="KW-0350">Heme biosynthesis</keyword>
<evidence type="ECO:0000256" key="5">
    <source>
        <dbReference type="ARBA" id="ARBA00023133"/>
    </source>
</evidence>
<organism evidence="8">
    <name type="scientific">freshwater metagenome</name>
    <dbReference type="NCBI Taxonomy" id="449393"/>
    <lineage>
        <taxon>unclassified sequences</taxon>
        <taxon>metagenomes</taxon>
        <taxon>ecological metagenomes</taxon>
    </lineage>
</organism>
<protein>
    <submittedName>
        <fullName evidence="8">Unannotated protein</fullName>
    </submittedName>
</protein>
<dbReference type="InterPro" id="IPR002937">
    <property type="entry name" value="Amino_oxidase"/>
</dbReference>
<comment type="pathway">
    <text evidence="6">Porphyrin-containing compound metabolism.</text>
</comment>
<feature type="domain" description="Amine oxidase" evidence="7">
    <location>
        <begin position="20"/>
        <end position="460"/>
    </location>
</feature>
<dbReference type="InterPro" id="IPR050464">
    <property type="entry name" value="Zeta_carotene_desat/Oxidored"/>
</dbReference>
<keyword evidence="4" id="KW-0560">Oxidoreductase</keyword>
<dbReference type="InterPro" id="IPR036188">
    <property type="entry name" value="FAD/NAD-bd_sf"/>
</dbReference>
<evidence type="ECO:0000256" key="2">
    <source>
        <dbReference type="ARBA" id="ARBA00022630"/>
    </source>
</evidence>
<dbReference type="AlphaFoldDB" id="A0A6J7N1K8"/>
<evidence type="ECO:0000259" key="7">
    <source>
        <dbReference type="Pfam" id="PF01593"/>
    </source>
</evidence>
<dbReference type="SUPFAM" id="SSF54373">
    <property type="entry name" value="FAD-linked reductases, C-terminal domain"/>
    <property type="match status" value="1"/>
</dbReference>
<dbReference type="NCBIfam" id="TIGR00562">
    <property type="entry name" value="proto_IX_ox"/>
    <property type="match status" value="1"/>
</dbReference>
<sequence length="467" mass="49921">MSTNAVHFGDKHVVVVGAGIAGLATAHHLLKQPNPPRVTIVESNDRVGGVIHASPFAGLHSVDESADAFLTRTPAAMSLAADVGLDHQLTSPARSHAYIWSNGIHPIPHNMVLGVPGSLSSIWQTPVLSIPGKMRASLEQLIPSPVGRGHDNMGKAIRSRFGAQVLERLVDPLVGSIYATDTDHFSVQGMPQVAELLAQRGSLTRASHRAIQRRTEGGPIFATPLGGMSALTSAVHHSIVERGCEVLLSSPVNEISRNGKSYVLNCGASSFDADAIVLATPAKHTAPFMQTLDADIAAQFAHVEHASVVMIALTVPRSQWPQHLTGTGYLVPKPMQTAVTAVSFGSNKWAHWQTKDNDMILRVSLGRDGMPMHHLDDERLLALALADLQWHLGIEVQPTHVRLTRWVESFPQYRPGHSERIDWLERTLGAVAPGIAIAGASYRGIGIPACIASAQHAASQTLNALGS</sequence>
<dbReference type="PANTHER" id="PTHR42923">
    <property type="entry name" value="PROTOPORPHYRINOGEN OXIDASE"/>
    <property type="match status" value="1"/>
</dbReference>
<dbReference type="SUPFAM" id="SSF51905">
    <property type="entry name" value="FAD/NAD(P)-binding domain"/>
    <property type="match status" value="1"/>
</dbReference>
<evidence type="ECO:0000256" key="4">
    <source>
        <dbReference type="ARBA" id="ARBA00023002"/>
    </source>
</evidence>
<evidence type="ECO:0000256" key="1">
    <source>
        <dbReference type="ARBA" id="ARBA00001974"/>
    </source>
</evidence>
<comment type="cofactor">
    <cofactor evidence="1">
        <name>FAD</name>
        <dbReference type="ChEBI" id="CHEBI:57692"/>
    </cofactor>
</comment>
<keyword evidence="3" id="KW-0274">FAD</keyword>
<dbReference type="Gene3D" id="1.10.3110.10">
    <property type="entry name" value="protoporphyrinogen ix oxidase, domain 3"/>
    <property type="match status" value="1"/>
</dbReference>
<evidence type="ECO:0000313" key="8">
    <source>
        <dbReference type="EMBL" id="CAB4987290.1"/>
    </source>
</evidence>
<gene>
    <name evidence="8" type="ORF">UFOPK4000_00488</name>
</gene>
<name>A0A6J7N1K8_9ZZZZ</name>
<dbReference type="GO" id="GO:0004729">
    <property type="term" value="F:oxygen-dependent protoporphyrinogen oxidase activity"/>
    <property type="evidence" value="ECO:0007669"/>
    <property type="project" value="InterPro"/>
</dbReference>
<dbReference type="Gene3D" id="3.90.660.20">
    <property type="entry name" value="Protoporphyrinogen oxidase, mitochondrial, domain 2"/>
    <property type="match status" value="1"/>
</dbReference>
<dbReference type="GO" id="GO:0006783">
    <property type="term" value="P:heme biosynthetic process"/>
    <property type="evidence" value="ECO:0007669"/>
    <property type="project" value="UniProtKB-KW"/>
</dbReference>
<dbReference type="PRINTS" id="PR00419">
    <property type="entry name" value="ADXRDTASE"/>
</dbReference>
<keyword evidence="2" id="KW-0285">Flavoprotein</keyword>
<proteinExistence type="predicted"/>
<evidence type="ECO:0000256" key="6">
    <source>
        <dbReference type="ARBA" id="ARBA00023444"/>
    </source>
</evidence>
<dbReference type="Gene3D" id="3.50.50.60">
    <property type="entry name" value="FAD/NAD(P)-binding domain"/>
    <property type="match status" value="1"/>
</dbReference>
<dbReference type="EMBL" id="CAFBOT010000062">
    <property type="protein sequence ID" value="CAB4987290.1"/>
    <property type="molecule type" value="Genomic_DNA"/>
</dbReference>
<evidence type="ECO:0000256" key="3">
    <source>
        <dbReference type="ARBA" id="ARBA00022827"/>
    </source>
</evidence>
<accession>A0A6J7N1K8</accession>
<dbReference type="InterPro" id="IPR004572">
    <property type="entry name" value="Protoporphyrinogen_oxidase"/>
</dbReference>
<dbReference type="PANTHER" id="PTHR42923:SF3">
    <property type="entry name" value="PROTOPORPHYRINOGEN OXIDASE"/>
    <property type="match status" value="1"/>
</dbReference>